<keyword evidence="2" id="KW-1185">Reference proteome</keyword>
<name>A0A9X4PDA7_9PAST</name>
<dbReference type="EMBL" id="LWID01000001">
    <property type="protein sequence ID" value="MDG6895539.1"/>
    <property type="molecule type" value="Genomic_DNA"/>
</dbReference>
<proteinExistence type="predicted"/>
<organism evidence="1 2">
    <name type="scientific">Volucribacter amazonae</name>
    <dbReference type="NCBI Taxonomy" id="256731"/>
    <lineage>
        <taxon>Bacteria</taxon>
        <taxon>Pseudomonadati</taxon>
        <taxon>Pseudomonadota</taxon>
        <taxon>Gammaproteobacteria</taxon>
        <taxon>Pasteurellales</taxon>
        <taxon>Pasteurellaceae</taxon>
        <taxon>Volucribacter</taxon>
    </lineage>
</organism>
<protein>
    <submittedName>
        <fullName evidence="1">Uncharacterized protein</fullName>
    </submittedName>
</protein>
<gene>
    <name evidence="1" type="ORF">A6A20_07870</name>
</gene>
<reference evidence="1" key="1">
    <citation type="submission" date="2016-03" db="EMBL/GenBank/DDBJ databases">
        <title>Co-evolution between Pasteurellaceae and their hosts.</title>
        <authorList>
            <person name="Hansen M.J."/>
            <person name="Bojesen A.M."/>
            <person name="Planet P."/>
        </authorList>
    </citation>
    <scope>NUCLEOTIDE SEQUENCE</scope>
    <source>
        <strain evidence="1">146/S8/89</strain>
    </source>
</reference>
<evidence type="ECO:0000313" key="2">
    <source>
        <dbReference type="Proteomes" id="UP001155500"/>
    </source>
</evidence>
<comment type="caution">
    <text evidence="1">The sequence shown here is derived from an EMBL/GenBank/DDBJ whole genome shotgun (WGS) entry which is preliminary data.</text>
</comment>
<sequence length="68" mass="8011">MKPIEIHCNKKGSQWKFGYLKTVVIIGENKGIFKNNPLWFVWCFMKLPTNVTVFNSLLWAKVSDNFIF</sequence>
<evidence type="ECO:0000313" key="1">
    <source>
        <dbReference type="EMBL" id="MDG6895539.1"/>
    </source>
</evidence>
<dbReference type="Proteomes" id="UP001155500">
    <property type="component" value="Unassembled WGS sequence"/>
</dbReference>
<accession>A0A9X4PDA7</accession>
<dbReference type="AlphaFoldDB" id="A0A9X4PDA7"/>